<evidence type="ECO:0000256" key="2">
    <source>
        <dbReference type="ARBA" id="ARBA00010199"/>
    </source>
</evidence>
<dbReference type="PANTHER" id="PTHR11206">
    <property type="entry name" value="MULTIDRUG RESISTANCE PROTEIN"/>
    <property type="match status" value="1"/>
</dbReference>
<keyword evidence="5 6" id="KW-0472">Membrane</keyword>
<feature type="transmembrane region" description="Helical" evidence="6">
    <location>
        <begin position="411"/>
        <end position="431"/>
    </location>
</feature>
<dbReference type="GO" id="GO:0015297">
    <property type="term" value="F:antiporter activity"/>
    <property type="evidence" value="ECO:0007669"/>
    <property type="project" value="InterPro"/>
</dbReference>
<dbReference type="InterPro" id="IPR002528">
    <property type="entry name" value="MATE_fam"/>
</dbReference>
<feature type="transmembrane region" description="Helical" evidence="6">
    <location>
        <begin position="283"/>
        <end position="304"/>
    </location>
</feature>
<name>A0AAE1R0E3_9SOLA</name>
<dbReference type="AlphaFoldDB" id="A0AAE1R0E3"/>
<dbReference type="Proteomes" id="UP001291623">
    <property type="component" value="Unassembled WGS sequence"/>
</dbReference>
<dbReference type="GO" id="GO:1990961">
    <property type="term" value="P:xenobiotic detoxification by transmembrane export across the plasma membrane"/>
    <property type="evidence" value="ECO:0007669"/>
    <property type="project" value="InterPro"/>
</dbReference>
<feature type="transmembrane region" description="Helical" evidence="6">
    <location>
        <begin position="215"/>
        <end position="235"/>
    </location>
</feature>
<reference evidence="7" key="1">
    <citation type="submission" date="2023-12" db="EMBL/GenBank/DDBJ databases">
        <title>Genome assembly of Anisodus tanguticus.</title>
        <authorList>
            <person name="Wang Y.-J."/>
        </authorList>
    </citation>
    <scope>NUCLEOTIDE SEQUENCE</scope>
    <source>
        <strain evidence="7">KB-2021</strain>
        <tissue evidence="7">Leaf</tissue>
    </source>
</reference>
<feature type="transmembrane region" description="Helical" evidence="6">
    <location>
        <begin position="142"/>
        <end position="163"/>
    </location>
</feature>
<comment type="similarity">
    <text evidence="2 6">Belongs to the multi antimicrobial extrusion (MATE) (TC 2.A.66.1) family.</text>
</comment>
<protein>
    <recommendedName>
        <fullName evidence="6">Protein DETOXIFICATION</fullName>
    </recommendedName>
    <alternativeName>
        <fullName evidence="6">Multidrug and toxic compound extrusion protein</fullName>
    </alternativeName>
</protein>
<comment type="subcellular location">
    <subcellularLocation>
        <location evidence="1">Membrane</location>
        <topology evidence="1">Multi-pass membrane protein</topology>
    </subcellularLocation>
</comment>
<feature type="transmembrane region" description="Helical" evidence="6">
    <location>
        <begin position="61"/>
        <end position="79"/>
    </location>
</feature>
<feature type="transmembrane region" description="Helical" evidence="6">
    <location>
        <begin position="437"/>
        <end position="458"/>
    </location>
</feature>
<dbReference type="CDD" id="cd13132">
    <property type="entry name" value="MATE_eukaryotic"/>
    <property type="match status" value="1"/>
</dbReference>
<evidence type="ECO:0000256" key="6">
    <source>
        <dbReference type="RuleBase" id="RU004914"/>
    </source>
</evidence>
<dbReference type="GO" id="GO:0042910">
    <property type="term" value="F:xenobiotic transmembrane transporter activity"/>
    <property type="evidence" value="ECO:0007669"/>
    <property type="project" value="InterPro"/>
</dbReference>
<evidence type="ECO:0000256" key="3">
    <source>
        <dbReference type="ARBA" id="ARBA00022692"/>
    </source>
</evidence>
<evidence type="ECO:0000313" key="8">
    <source>
        <dbReference type="Proteomes" id="UP001291623"/>
    </source>
</evidence>
<keyword evidence="3 6" id="KW-0812">Transmembrane</keyword>
<evidence type="ECO:0000256" key="4">
    <source>
        <dbReference type="ARBA" id="ARBA00022989"/>
    </source>
</evidence>
<dbReference type="GO" id="GO:0016020">
    <property type="term" value="C:membrane"/>
    <property type="evidence" value="ECO:0007669"/>
    <property type="project" value="UniProtKB-SubCell"/>
</dbReference>
<comment type="caution">
    <text evidence="7">The sequence shown here is derived from an EMBL/GenBank/DDBJ whole genome shotgun (WGS) entry which is preliminary data.</text>
</comment>
<accession>A0AAE1R0E3</accession>
<organism evidence="7 8">
    <name type="scientific">Anisodus tanguticus</name>
    <dbReference type="NCBI Taxonomy" id="243964"/>
    <lineage>
        <taxon>Eukaryota</taxon>
        <taxon>Viridiplantae</taxon>
        <taxon>Streptophyta</taxon>
        <taxon>Embryophyta</taxon>
        <taxon>Tracheophyta</taxon>
        <taxon>Spermatophyta</taxon>
        <taxon>Magnoliopsida</taxon>
        <taxon>eudicotyledons</taxon>
        <taxon>Gunneridae</taxon>
        <taxon>Pentapetalae</taxon>
        <taxon>asterids</taxon>
        <taxon>lamiids</taxon>
        <taxon>Solanales</taxon>
        <taxon>Solanaceae</taxon>
        <taxon>Solanoideae</taxon>
        <taxon>Hyoscyameae</taxon>
        <taxon>Anisodus</taxon>
    </lineage>
</organism>
<feature type="transmembrane region" description="Helical" evidence="6">
    <location>
        <begin position="183"/>
        <end position="203"/>
    </location>
</feature>
<evidence type="ECO:0000256" key="1">
    <source>
        <dbReference type="ARBA" id="ARBA00004141"/>
    </source>
</evidence>
<keyword evidence="8" id="KW-1185">Reference proteome</keyword>
<feature type="transmembrane region" description="Helical" evidence="6">
    <location>
        <begin position="241"/>
        <end position="263"/>
    </location>
</feature>
<dbReference type="InterPro" id="IPR045069">
    <property type="entry name" value="MATE_euk"/>
</dbReference>
<keyword evidence="4 6" id="KW-1133">Transmembrane helix</keyword>
<proteinExistence type="inferred from homology"/>
<dbReference type="EMBL" id="JAVYJV010000021">
    <property type="protein sequence ID" value="KAK4342616.1"/>
    <property type="molecule type" value="Genomic_DNA"/>
</dbReference>
<evidence type="ECO:0000256" key="5">
    <source>
        <dbReference type="ARBA" id="ARBA00023136"/>
    </source>
</evidence>
<sequence length="488" mass="53391">MNESREESDDTISITSDEMAATIEQTVKQREEYIPSYSTSHRSSTLQLFRRVPINEVSGELLLLGKIACPVALTTLLLFSKNIISMLFLGHMGKTELAGGSLAIGFANVTGYSVMKGLCMGMEPICSQAYGAKRWSVLTQTYIKMFLLLLAVTVPITFLWLNVEPVFLRLGQDRVITKVVKGYLIFSIPELLASAHLNPLRAFLRTQCINTPATLVATCSTVLHLPITYLLVTYLNLNVKGIALASVLYSLNMNIGLLLYLIISKVAIKPWASATFISTLQGWRPLLSLALPSLFSVCLEWWWYEIILFLSGLLNNPDSCVAAMGILIQTTGTIYVFPFSLSLSISQRVGTELGAGNPDRAKLAALICTGFWIHCVRSLPILGLAEIGNSPQTAACGVLTGSARPTMGVRINLAAFYLVGLPCACLFAFKLKIGFRGLWLGLVAAQFACVCMMVYTLMQTDWKLQSRRAEELTNASSDKDDAGTNLVP</sequence>
<feature type="transmembrane region" description="Helical" evidence="6">
    <location>
        <begin position="324"/>
        <end position="343"/>
    </location>
</feature>
<dbReference type="Pfam" id="PF01554">
    <property type="entry name" value="MatE"/>
    <property type="match status" value="2"/>
</dbReference>
<evidence type="ECO:0000313" key="7">
    <source>
        <dbReference type="EMBL" id="KAK4342616.1"/>
    </source>
</evidence>
<comment type="caution">
    <text evidence="6">Lacks conserved residue(s) required for the propagation of feature annotation.</text>
</comment>
<gene>
    <name evidence="7" type="ORF">RND71_038432</name>
</gene>